<dbReference type="InterPro" id="IPR011059">
    <property type="entry name" value="Metal-dep_hydrolase_composite"/>
</dbReference>
<keyword evidence="11" id="KW-1185">Reference proteome</keyword>
<proteinExistence type="inferred from homology"/>
<organism evidence="10 11">
    <name type="scientific">Rhodobacter ferrooxidans</name>
    <dbReference type="NCBI Taxonomy" id="371731"/>
    <lineage>
        <taxon>Bacteria</taxon>
        <taxon>Pseudomonadati</taxon>
        <taxon>Pseudomonadota</taxon>
        <taxon>Alphaproteobacteria</taxon>
        <taxon>Rhodobacterales</taxon>
        <taxon>Rhodobacter group</taxon>
        <taxon>Rhodobacter</taxon>
    </lineage>
</organism>
<evidence type="ECO:0000256" key="2">
    <source>
        <dbReference type="ARBA" id="ARBA00022723"/>
    </source>
</evidence>
<dbReference type="AlphaFoldDB" id="C8RWZ2"/>
<feature type="binding site" evidence="7">
    <location>
        <position position="227"/>
    </location>
    <ligand>
        <name>substrate</name>
    </ligand>
</feature>
<dbReference type="PANTHER" id="PTHR11113">
    <property type="entry name" value="N-ACETYLGLUCOSAMINE-6-PHOSPHATE DEACETYLASE"/>
    <property type="match status" value="1"/>
</dbReference>
<name>C8RWZ2_9RHOB</name>
<dbReference type="InterPro" id="IPR006680">
    <property type="entry name" value="Amidohydro-rel"/>
</dbReference>
<evidence type="ECO:0000256" key="5">
    <source>
        <dbReference type="PIRNR" id="PIRNR038994"/>
    </source>
</evidence>
<dbReference type="GO" id="GO:0008448">
    <property type="term" value="F:N-acetylglucosamine-6-phosphate deacetylase activity"/>
    <property type="evidence" value="ECO:0007669"/>
    <property type="project" value="UniProtKB-EC"/>
</dbReference>
<gene>
    <name evidence="10" type="ORF">Rsw2DRAFT_0320</name>
</gene>
<dbReference type="Pfam" id="PF01979">
    <property type="entry name" value="Amidohydro_1"/>
    <property type="match status" value="1"/>
</dbReference>
<keyword evidence="4 5" id="KW-0119">Carbohydrate metabolism</keyword>
<evidence type="ECO:0000256" key="4">
    <source>
        <dbReference type="ARBA" id="ARBA00023277"/>
    </source>
</evidence>
<dbReference type="RefSeq" id="WP_008027373.1">
    <property type="nucleotide sequence ID" value="NZ_ACYY01000002.1"/>
</dbReference>
<comment type="similarity">
    <text evidence="1 5">Belongs to the metallo-dependent hydrolases superfamily. NagA family.</text>
</comment>
<feature type="binding site" evidence="7">
    <location>
        <begin position="219"/>
        <end position="220"/>
    </location>
    <ligand>
        <name>substrate</name>
    </ligand>
</feature>
<feature type="domain" description="Amidohydrolase-related" evidence="9">
    <location>
        <begin position="51"/>
        <end position="362"/>
    </location>
</feature>
<dbReference type="NCBIfam" id="TIGR00221">
    <property type="entry name" value="nagA"/>
    <property type="match status" value="1"/>
</dbReference>
<keyword evidence="2 8" id="KW-0479">Metal-binding</keyword>
<dbReference type="Gene3D" id="2.30.40.10">
    <property type="entry name" value="Urease, subunit C, domain 1"/>
    <property type="match status" value="1"/>
</dbReference>
<feature type="binding site" evidence="7">
    <location>
        <position position="140"/>
    </location>
    <ligand>
        <name>substrate</name>
    </ligand>
</feature>
<evidence type="ECO:0000256" key="8">
    <source>
        <dbReference type="PIRSR" id="PIRSR038994-3"/>
    </source>
</evidence>
<protein>
    <submittedName>
        <fullName evidence="10">N-acetylglucosamine-6-phosphate deacetylase</fullName>
        <ecNumber evidence="10">3.5.1.25</ecNumber>
    </submittedName>
</protein>
<dbReference type="PANTHER" id="PTHR11113:SF14">
    <property type="entry name" value="N-ACETYLGLUCOSAMINE-6-PHOSPHATE DEACETYLASE"/>
    <property type="match status" value="1"/>
</dbReference>
<dbReference type="Proteomes" id="UP000010121">
    <property type="component" value="Unassembled WGS sequence"/>
</dbReference>
<dbReference type="PIRSF" id="PIRSF038994">
    <property type="entry name" value="NagA"/>
    <property type="match status" value="1"/>
</dbReference>
<dbReference type="InterPro" id="IPR003764">
    <property type="entry name" value="GlcNAc_6-P_deAcase"/>
</dbReference>
<comment type="cofactor">
    <cofactor evidence="8">
        <name>a divalent metal cation</name>
        <dbReference type="ChEBI" id="CHEBI:60240"/>
    </cofactor>
    <text evidence="8">Binds 1 divalent metal cation per subunit.</text>
</comment>
<dbReference type="Gene3D" id="3.20.20.140">
    <property type="entry name" value="Metal-dependent hydrolases"/>
    <property type="match status" value="1"/>
</dbReference>
<evidence type="ECO:0000256" key="7">
    <source>
        <dbReference type="PIRSR" id="PIRSR038994-2"/>
    </source>
</evidence>
<dbReference type="OrthoDB" id="9776488at2"/>
<reference evidence="10 11" key="1">
    <citation type="submission" date="2009-08" db="EMBL/GenBank/DDBJ databases">
        <title>The draft genome of Rhodobacter sp. SW2.</title>
        <authorList>
            <consortium name="US DOE Joint Genome Institute (JGI-PGF)"/>
            <person name="Lucas S."/>
            <person name="Copeland A."/>
            <person name="Lapidus A."/>
            <person name="Glavina del Rio T."/>
            <person name="Tice H."/>
            <person name="Bruce D."/>
            <person name="Goodwin L."/>
            <person name="Pitluck S."/>
            <person name="Larimer F."/>
            <person name="Land M.L."/>
            <person name="Hauser L."/>
            <person name="Emerson D."/>
        </authorList>
    </citation>
    <scope>NUCLEOTIDE SEQUENCE [LARGE SCALE GENOMIC DNA]</scope>
    <source>
        <strain evidence="10 11">SW2</strain>
    </source>
</reference>
<accession>C8RWZ2</accession>
<feature type="active site" description="Proton donor/acceptor" evidence="6">
    <location>
        <position position="272"/>
    </location>
</feature>
<dbReference type="STRING" id="371731.Rsw2DRAFT_0320"/>
<feature type="binding site" evidence="8">
    <location>
        <position position="195"/>
    </location>
    <ligand>
        <name>Zn(2+)</name>
        <dbReference type="ChEBI" id="CHEBI:29105"/>
    </ligand>
</feature>
<feature type="binding site" evidence="8">
    <location>
        <position position="129"/>
    </location>
    <ligand>
        <name>Zn(2+)</name>
        <dbReference type="ChEBI" id="CHEBI:29105"/>
    </ligand>
</feature>
<dbReference type="EMBL" id="ACYY01000002">
    <property type="protein sequence ID" value="EEW26517.1"/>
    <property type="molecule type" value="Genomic_DNA"/>
</dbReference>
<evidence type="ECO:0000259" key="9">
    <source>
        <dbReference type="Pfam" id="PF01979"/>
    </source>
</evidence>
<feature type="binding site" evidence="7">
    <location>
        <position position="250"/>
    </location>
    <ligand>
        <name>substrate</name>
    </ligand>
</feature>
<dbReference type="SUPFAM" id="SSF51556">
    <property type="entry name" value="Metallo-dependent hydrolases"/>
    <property type="match status" value="1"/>
</dbReference>
<sequence length="390" mass="39501">MSTRIFLGARVFDGTRLQEGKAVLLDGGLIVGIVDAAALPPGEVVQLAGGILAPGLLDLQVNGSGGVMVNGHTDLAALQAICGAQASLGALGVLPTLITDTPQATAAVIAAGIAAARAEVPGFLGLHLEGPHLDPRRKGAHDPALIRPMQAEDLARLCDAAKALPALMLTVAPESVTPEQIAALAAAGAVVSLGHSDCTSAQAQAAMAAGATCVTHLFNAMSQMSNRAPGLVGAALSGSCHIGLIADGLHVDPAVMRVALAARPTGVFLVSDCMAVAATDLTEITLGGRRILRRDRRLTLEDGTLAGADLTLPQAMAVLVTRVGIAPERALAMATSEPAAVIGAAGRLGHLAPGRAADMVHLTDDWRLGGIWRGGNCVEISRFTPPAFRA</sequence>
<evidence type="ECO:0000256" key="6">
    <source>
        <dbReference type="PIRSR" id="PIRSR038994-1"/>
    </source>
</evidence>
<evidence type="ECO:0000256" key="1">
    <source>
        <dbReference type="ARBA" id="ARBA00010716"/>
    </source>
</evidence>
<dbReference type="InterPro" id="IPR032466">
    <property type="entry name" value="Metal_Hydrolase"/>
</dbReference>
<dbReference type="EC" id="3.5.1.25" evidence="10"/>
<keyword evidence="3 5" id="KW-0378">Hydrolase</keyword>
<dbReference type="GO" id="GO:0006046">
    <property type="term" value="P:N-acetylglucosamine catabolic process"/>
    <property type="evidence" value="ECO:0007669"/>
    <property type="project" value="TreeGrafter"/>
</dbReference>
<feature type="binding site" evidence="8">
    <location>
        <position position="216"/>
    </location>
    <ligand>
        <name>Zn(2+)</name>
        <dbReference type="ChEBI" id="CHEBI:29105"/>
    </ligand>
</feature>
<feature type="binding site" evidence="7">
    <location>
        <begin position="305"/>
        <end position="307"/>
    </location>
    <ligand>
        <name>substrate</name>
    </ligand>
</feature>
<evidence type="ECO:0000313" key="11">
    <source>
        <dbReference type="Proteomes" id="UP000010121"/>
    </source>
</evidence>
<comment type="caution">
    <text evidence="10">The sequence shown here is derived from an EMBL/GenBank/DDBJ whole genome shotgun (WGS) entry which is preliminary data.</text>
</comment>
<evidence type="ECO:0000256" key="3">
    <source>
        <dbReference type="ARBA" id="ARBA00022801"/>
    </source>
</evidence>
<dbReference type="GO" id="GO:0046872">
    <property type="term" value="F:metal ion binding"/>
    <property type="evidence" value="ECO:0007669"/>
    <property type="project" value="UniProtKB-KW"/>
</dbReference>
<dbReference type="SUPFAM" id="SSF51338">
    <property type="entry name" value="Composite domain of metallo-dependent hydrolases"/>
    <property type="match status" value="1"/>
</dbReference>
<evidence type="ECO:0000313" key="10">
    <source>
        <dbReference type="EMBL" id="EEW26517.1"/>
    </source>
</evidence>
<dbReference type="eggNOG" id="COG1820">
    <property type="taxonomic scope" value="Bacteria"/>
</dbReference>